<dbReference type="GO" id="GO:0005544">
    <property type="term" value="F:calcium-dependent phospholipid binding"/>
    <property type="evidence" value="ECO:0007669"/>
    <property type="project" value="InterPro"/>
</dbReference>
<dbReference type="PANTHER" id="PTHR10502:SF102">
    <property type="entry name" value="ANNEXIN B11"/>
    <property type="match status" value="1"/>
</dbReference>
<dbReference type="FunFam" id="1.10.220.10:FF:000005">
    <property type="entry name" value="Annexin"/>
    <property type="match status" value="1"/>
</dbReference>
<organism evidence="4 5">
    <name type="scientific">Kipferlia bialata</name>
    <dbReference type="NCBI Taxonomy" id="797122"/>
    <lineage>
        <taxon>Eukaryota</taxon>
        <taxon>Metamonada</taxon>
        <taxon>Carpediemonas-like organisms</taxon>
        <taxon>Kipferlia</taxon>
    </lineage>
</organism>
<dbReference type="Pfam" id="PF00191">
    <property type="entry name" value="Annexin"/>
    <property type="match status" value="2"/>
</dbReference>
<comment type="similarity">
    <text evidence="1">Belongs to the annexin family.</text>
</comment>
<evidence type="ECO:0000313" key="4">
    <source>
        <dbReference type="EMBL" id="GIQ86996.1"/>
    </source>
</evidence>
<dbReference type="InterPro" id="IPR001464">
    <property type="entry name" value="Annexin"/>
</dbReference>
<keyword evidence="5" id="KW-1185">Reference proteome</keyword>
<dbReference type="SMART" id="SM00335">
    <property type="entry name" value="ANX"/>
    <property type="match status" value="2"/>
</dbReference>
<dbReference type="GO" id="GO:0005634">
    <property type="term" value="C:nucleus"/>
    <property type="evidence" value="ECO:0007669"/>
    <property type="project" value="TreeGrafter"/>
</dbReference>
<reference evidence="4 5" key="1">
    <citation type="journal article" date="2018" name="PLoS ONE">
        <title>The draft genome of Kipferlia bialata reveals reductive genome evolution in fornicate parasites.</title>
        <authorList>
            <person name="Tanifuji G."/>
            <person name="Takabayashi S."/>
            <person name="Kume K."/>
            <person name="Takagi M."/>
            <person name="Nakayama T."/>
            <person name="Kamikawa R."/>
            <person name="Inagaki Y."/>
            <person name="Hashimoto T."/>
        </authorList>
    </citation>
    <scope>NUCLEOTIDE SEQUENCE [LARGE SCALE GENOMIC DNA]</scope>
    <source>
        <strain evidence="4">NY0173</strain>
    </source>
</reference>
<dbReference type="GO" id="GO:0012506">
    <property type="term" value="C:vesicle membrane"/>
    <property type="evidence" value="ECO:0007669"/>
    <property type="project" value="TreeGrafter"/>
</dbReference>
<sequence length="280" mass="31361">VEIHDSLATRGTDDSVLIRVLSSHKNAEIQEIRAAYEAKYGKSLVDDLEGDTSGSYENMVVFMVTERRVCEAGLIRDAIKGAGTDEQMLIDVIMARNAFELKAIAAAYKREYQSDMVTDILEELTSKLKPIFTAALAMDREAGDAKPTRINGDVQKFRTATEGKVDKEAVFEILFQNSMLHNREVFATFERTYNESVLEILEDKFKGDEEDSVLAVAQWCMDPAMLTASIIKRCFKGIGTDEKSLDALLATRYDICKFGHVAAAYDHKYGKGQLRKFRGI</sequence>
<dbReference type="GO" id="GO:0005737">
    <property type="term" value="C:cytoplasm"/>
    <property type="evidence" value="ECO:0007669"/>
    <property type="project" value="TreeGrafter"/>
</dbReference>
<dbReference type="Proteomes" id="UP000265618">
    <property type="component" value="Unassembled WGS sequence"/>
</dbReference>
<evidence type="ECO:0000256" key="3">
    <source>
        <dbReference type="ARBA" id="ARBA00023216"/>
    </source>
</evidence>
<evidence type="ECO:0000256" key="1">
    <source>
        <dbReference type="ARBA" id="ARBA00007831"/>
    </source>
</evidence>
<keyword evidence="2" id="KW-0677">Repeat</keyword>
<keyword evidence="3" id="KW-0041">Annexin</keyword>
<comment type="caution">
    <text evidence="4">The sequence shown here is derived from an EMBL/GenBank/DDBJ whole genome shotgun (WGS) entry which is preliminary data.</text>
</comment>
<dbReference type="PRINTS" id="PR00196">
    <property type="entry name" value="ANNEXIN"/>
</dbReference>
<accession>A0A9K3GLR5</accession>
<dbReference type="OrthoDB" id="37886at2759"/>
<dbReference type="GO" id="GO:0005509">
    <property type="term" value="F:calcium ion binding"/>
    <property type="evidence" value="ECO:0007669"/>
    <property type="project" value="InterPro"/>
</dbReference>
<dbReference type="GO" id="GO:0005886">
    <property type="term" value="C:plasma membrane"/>
    <property type="evidence" value="ECO:0007669"/>
    <property type="project" value="TreeGrafter"/>
</dbReference>
<dbReference type="SUPFAM" id="SSF47874">
    <property type="entry name" value="Annexin"/>
    <property type="match status" value="1"/>
</dbReference>
<dbReference type="Gene3D" id="1.10.220.10">
    <property type="entry name" value="Annexin"/>
    <property type="match status" value="3"/>
</dbReference>
<evidence type="ECO:0000313" key="5">
    <source>
        <dbReference type="Proteomes" id="UP000265618"/>
    </source>
</evidence>
<gene>
    <name evidence="4" type="ORF">KIPB_008948</name>
</gene>
<dbReference type="EMBL" id="BDIP01002904">
    <property type="protein sequence ID" value="GIQ86996.1"/>
    <property type="molecule type" value="Genomic_DNA"/>
</dbReference>
<dbReference type="GO" id="GO:0001786">
    <property type="term" value="F:phosphatidylserine binding"/>
    <property type="evidence" value="ECO:0007669"/>
    <property type="project" value="TreeGrafter"/>
</dbReference>
<feature type="non-terminal residue" evidence="4">
    <location>
        <position position="1"/>
    </location>
</feature>
<proteinExistence type="inferred from homology"/>
<dbReference type="PANTHER" id="PTHR10502">
    <property type="entry name" value="ANNEXIN"/>
    <property type="match status" value="1"/>
</dbReference>
<dbReference type="InterPro" id="IPR018502">
    <property type="entry name" value="Annexin_repeat"/>
</dbReference>
<dbReference type="PROSITE" id="PS51897">
    <property type="entry name" value="ANNEXIN_2"/>
    <property type="match status" value="2"/>
</dbReference>
<evidence type="ECO:0000256" key="2">
    <source>
        <dbReference type="ARBA" id="ARBA00022737"/>
    </source>
</evidence>
<dbReference type="InterPro" id="IPR037104">
    <property type="entry name" value="Annexin_sf"/>
</dbReference>
<protein>
    <submittedName>
        <fullName evidence="4">Annexin</fullName>
    </submittedName>
</protein>
<dbReference type="AlphaFoldDB" id="A0A9K3GLR5"/>
<name>A0A9K3GLR5_9EUKA</name>